<evidence type="ECO:0000313" key="2">
    <source>
        <dbReference type="Proteomes" id="UP001596156"/>
    </source>
</evidence>
<keyword evidence="2" id="KW-1185">Reference proteome</keyword>
<sequence>MTTLLRFLPIPLADAPEVEALLERLGLGPFDPDTLTALPGRNDTWAGTTASGTAVFVKRLTGPAEDVRPRMDRTLAFEELRATAPERALRGPRLLGSDEENGLLAFEYLETARSGTELMLDRTFGPDLAHQAGEALGLLHATALPSGDGRDGRALDASTPPLPSLALLEALPLRMYEEASSAELQTWQLLQNDEPLLAAVAALLEAEHAAPKAPAHCDLRMDQFLVTTGPGPRLLVADWEEFRAADAARDIGGFVGEWLHRSVLDIVTHRDGADQREDDPLSGAEVFAQAGMSRETVLSRGRDTLLRVRPAIEAFWAGYRQARPRTDSGLAHRATGFAGWHLLDRLLAGAARANHLRAIERAAAGIGRTALIAPARFTTTLGLGETP</sequence>
<gene>
    <name evidence="1" type="primary">lxmK</name>
    <name evidence="1" type="ORF">ACFPN6_06680</name>
</gene>
<dbReference type="Proteomes" id="UP001596156">
    <property type="component" value="Unassembled WGS sequence"/>
</dbReference>
<name>A0ABW0D2Q3_STRFI</name>
<organism evidence="1 2">
    <name type="scientific">Streptomyces fimbriatus</name>
    <dbReference type="NCBI Taxonomy" id="68197"/>
    <lineage>
        <taxon>Bacteria</taxon>
        <taxon>Bacillati</taxon>
        <taxon>Actinomycetota</taxon>
        <taxon>Actinomycetes</taxon>
        <taxon>Kitasatosporales</taxon>
        <taxon>Streptomycetaceae</taxon>
        <taxon>Streptomyces</taxon>
    </lineage>
</organism>
<dbReference type="SUPFAM" id="SSF56112">
    <property type="entry name" value="Protein kinase-like (PK-like)"/>
    <property type="match status" value="1"/>
</dbReference>
<evidence type="ECO:0000313" key="1">
    <source>
        <dbReference type="EMBL" id="MFC5224298.1"/>
    </source>
</evidence>
<comment type="caution">
    <text evidence="1">The sequence shown here is derived from an EMBL/GenBank/DDBJ whole genome shotgun (WGS) entry which is preliminary data.</text>
</comment>
<reference evidence="2" key="1">
    <citation type="journal article" date="2019" name="Int. J. Syst. Evol. Microbiol.">
        <title>The Global Catalogue of Microorganisms (GCM) 10K type strain sequencing project: providing services to taxonomists for standard genome sequencing and annotation.</title>
        <authorList>
            <consortium name="The Broad Institute Genomics Platform"/>
            <consortium name="The Broad Institute Genome Sequencing Center for Infectious Disease"/>
            <person name="Wu L."/>
            <person name="Ma J."/>
        </authorList>
    </citation>
    <scope>NUCLEOTIDE SEQUENCE [LARGE SCALE GENOMIC DNA]</scope>
    <source>
        <strain evidence="2">CCM 8479</strain>
    </source>
</reference>
<protein>
    <submittedName>
        <fullName evidence="1">Class V lanthionine synthetase subunit LxmK</fullName>
    </submittedName>
</protein>
<proteinExistence type="predicted"/>
<dbReference type="EMBL" id="JBHSKL010000007">
    <property type="protein sequence ID" value="MFC5224298.1"/>
    <property type="molecule type" value="Genomic_DNA"/>
</dbReference>
<dbReference type="InterPro" id="IPR011009">
    <property type="entry name" value="Kinase-like_dom_sf"/>
</dbReference>
<dbReference type="NCBIfam" id="NF038156">
    <property type="entry name" value="lant_syn_V_LxmK"/>
    <property type="match status" value="1"/>
</dbReference>
<dbReference type="Gene3D" id="3.90.1200.10">
    <property type="match status" value="1"/>
</dbReference>
<accession>A0ABW0D2Q3</accession>
<dbReference type="RefSeq" id="WP_344644867.1">
    <property type="nucleotide sequence ID" value="NZ_BAAASS010000011.1"/>
</dbReference>